<organism evidence="1 2">
    <name type="scientific">Capillibacterium thermochitinicola</name>
    <dbReference type="NCBI Taxonomy" id="2699427"/>
    <lineage>
        <taxon>Bacteria</taxon>
        <taxon>Bacillati</taxon>
        <taxon>Bacillota</taxon>
        <taxon>Capillibacterium</taxon>
    </lineage>
</organism>
<dbReference type="EMBL" id="JAAKDE010000013">
    <property type="protein sequence ID" value="MBA2133305.1"/>
    <property type="molecule type" value="Genomic_DNA"/>
</dbReference>
<sequence>MHDRFKVNKRQTSPFLRQVLLLNKLMVKYNIEGIFDLLSRPGRLVYLNFLAGIARGFGIAVGLTLVSALFLAILAKVASLNLPIISSFIARLVQLVNEQLPY</sequence>
<evidence type="ECO:0000313" key="1">
    <source>
        <dbReference type="EMBL" id="MBA2133305.1"/>
    </source>
</evidence>
<protein>
    <submittedName>
        <fullName evidence="1">Uncharacterized protein</fullName>
    </submittedName>
</protein>
<accession>A0A8J6I0D6</accession>
<keyword evidence="2" id="KW-1185">Reference proteome</keyword>
<dbReference type="AlphaFoldDB" id="A0A8J6I0D6"/>
<reference evidence="1" key="1">
    <citation type="submission" date="2020-06" db="EMBL/GenBank/DDBJ databases">
        <title>Novel chitinolytic bacterium.</title>
        <authorList>
            <person name="Ungkulpasvich U."/>
            <person name="Kosugi A."/>
            <person name="Uke A."/>
        </authorList>
    </citation>
    <scope>NUCLEOTIDE SEQUENCE</scope>
    <source>
        <strain evidence="1">UUS1-1</strain>
    </source>
</reference>
<dbReference type="InterPro" id="IPR043723">
    <property type="entry name" value="DUF5665"/>
</dbReference>
<evidence type="ECO:0000313" key="2">
    <source>
        <dbReference type="Proteomes" id="UP000657177"/>
    </source>
</evidence>
<dbReference type="Pfam" id="PF18910">
    <property type="entry name" value="DUF5665"/>
    <property type="match status" value="1"/>
</dbReference>
<name>A0A8J6I0D6_9FIRM</name>
<comment type="caution">
    <text evidence="1">The sequence shown here is derived from an EMBL/GenBank/DDBJ whole genome shotgun (WGS) entry which is preliminary data.</text>
</comment>
<proteinExistence type="predicted"/>
<gene>
    <name evidence="1" type="ORF">G5B42_07085</name>
</gene>
<dbReference type="Proteomes" id="UP000657177">
    <property type="component" value="Unassembled WGS sequence"/>
</dbReference>